<sequence>MFVLGWQGGKSLDLRRRLGGQTCAKPSPCTAHGGALSLTKGKAPAPGILRYYASSPLRVS</sequence>
<dbReference type="Proteomes" id="UP000485880">
    <property type="component" value="Unassembled WGS sequence"/>
</dbReference>
<name>A0A8B6M8R6_METTU</name>
<evidence type="ECO:0000313" key="2">
    <source>
        <dbReference type="Proteomes" id="UP000485880"/>
    </source>
</evidence>
<dbReference type="AlphaFoldDB" id="A0A8B6M8R6"/>
<keyword evidence="2" id="KW-1185">Reference proteome</keyword>
<proteinExistence type="predicted"/>
<evidence type="ECO:0000313" key="1">
    <source>
        <dbReference type="EMBL" id="VTZ50871.1"/>
    </source>
</evidence>
<organism evidence="1 2">
    <name type="scientific">Methylocella tundrae</name>
    <dbReference type="NCBI Taxonomy" id="227605"/>
    <lineage>
        <taxon>Bacteria</taxon>
        <taxon>Pseudomonadati</taxon>
        <taxon>Pseudomonadota</taxon>
        <taxon>Alphaproteobacteria</taxon>
        <taxon>Hyphomicrobiales</taxon>
        <taxon>Beijerinckiaceae</taxon>
        <taxon>Methylocella</taxon>
    </lineage>
</organism>
<protein>
    <submittedName>
        <fullName evidence="1">Uncharacterized protein</fullName>
    </submittedName>
</protein>
<dbReference type="EMBL" id="CABFMQ020000087">
    <property type="protein sequence ID" value="VTZ50871.1"/>
    <property type="molecule type" value="Genomic_DNA"/>
</dbReference>
<comment type="caution">
    <text evidence="1">The sequence shown here is derived from an EMBL/GenBank/DDBJ whole genome shotgun (WGS) entry which is preliminary data.</text>
</comment>
<gene>
    <name evidence="1" type="ORF">MPC4_30055</name>
</gene>
<accession>A0A8B6M8R6</accession>
<reference evidence="1 2" key="1">
    <citation type="submission" date="2019-05" db="EMBL/GenBank/DDBJ databases">
        <authorList>
            <person name="Farhan Ul Haque M."/>
        </authorList>
    </citation>
    <scope>NUCLEOTIDE SEQUENCE [LARGE SCALE GENOMIC DNA]</scope>
    <source>
        <strain evidence="1">2</strain>
    </source>
</reference>